<dbReference type="InterPro" id="IPR029044">
    <property type="entry name" value="Nucleotide-diphossugar_trans"/>
</dbReference>
<feature type="domain" description="Glycosyltransferase 2-like" evidence="1">
    <location>
        <begin position="33"/>
        <end position="200"/>
    </location>
</feature>
<keyword evidence="3" id="KW-1185">Reference proteome</keyword>
<organism evidence="2 3">
    <name type="scientific">Sphingomonas telluris</name>
    <dbReference type="NCBI Taxonomy" id="2907998"/>
    <lineage>
        <taxon>Bacteria</taxon>
        <taxon>Pseudomonadati</taxon>
        <taxon>Pseudomonadota</taxon>
        <taxon>Alphaproteobacteria</taxon>
        <taxon>Sphingomonadales</taxon>
        <taxon>Sphingomonadaceae</taxon>
        <taxon>Sphingomonas</taxon>
    </lineage>
</organism>
<accession>A0ABS9VQ81</accession>
<evidence type="ECO:0000313" key="3">
    <source>
        <dbReference type="Proteomes" id="UP001203058"/>
    </source>
</evidence>
<reference evidence="2 3" key="1">
    <citation type="submission" date="2022-03" db="EMBL/GenBank/DDBJ databases">
        <authorList>
            <person name="Jo J.-H."/>
            <person name="Im W.-T."/>
        </authorList>
    </citation>
    <scope>NUCLEOTIDE SEQUENCE [LARGE SCALE GENOMIC DNA]</scope>
    <source>
        <strain evidence="2 3">SM33</strain>
    </source>
</reference>
<protein>
    <submittedName>
        <fullName evidence="2">Glycosyltransferase</fullName>
    </submittedName>
</protein>
<dbReference type="PANTHER" id="PTHR43685">
    <property type="entry name" value="GLYCOSYLTRANSFERASE"/>
    <property type="match status" value="1"/>
</dbReference>
<evidence type="ECO:0000259" key="1">
    <source>
        <dbReference type="Pfam" id="PF00535"/>
    </source>
</evidence>
<sequence length="457" mass="50888">MSSPSTETICCLFERGGEHPISSIDYEGGVSFSVVICTDNRLDYLKRAISSLRYQTYRNFELCVIAGPTEDGTHAFLRDLDGQLKIADCPERNLSRSRNMGISLAAGNVVAFIDDDAVPEPEWLTQLARSYDDPRVGAVGGVVHDHIGIDYQARFVSVDRLGRPREETRPTPELNFPGSPQFPHLLGTNCSFRRSVLLEIGGFDEVYEYFLDETDVCCRINDAGYRIAQRPDAFVHHKYAPSALRDEKRVVRDWYPLIKNRLYFGLRHASGFLHPDDIVEAALADKAFWKRDVAENVRRGSLTAADAQRFREQADAGIEAGLRLSTEEPRLLKAETVGTHGGDFQPFVPASSNDARAVIYFDLAAEDGEILARAREAAAGGQHVHAVVRRSGAPSVDFEDGIWIHDLGRNQESEGGEYAGVRAAIRRITSRRRVDRAYCHASRRTALKDIFTSIGEA</sequence>
<dbReference type="RefSeq" id="WP_241448003.1">
    <property type="nucleotide sequence ID" value="NZ_JAKZHW010000002.1"/>
</dbReference>
<evidence type="ECO:0000313" key="2">
    <source>
        <dbReference type="EMBL" id="MCH8617136.1"/>
    </source>
</evidence>
<dbReference type="PANTHER" id="PTHR43685:SF2">
    <property type="entry name" value="GLYCOSYLTRANSFERASE 2-LIKE DOMAIN-CONTAINING PROTEIN"/>
    <property type="match status" value="1"/>
</dbReference>
<dbReference type="Proteomes" id="UP001203058">
    <property type="component" value="Unassembled WGS sequence"/>
</dbReference>
<dbReference type="InterPro" id="IPR050834">
    <property type="entry name" value="Glycosyltransf_2"/>
</dbReference>
<proteinExistence type="predicted"/>
<comment type="caution">
    <text evidence="2">The sequence shown here is derived from an EMBL/GenBank/DDBJ whole genome shotgun (WGS) entry which is preliminary data.</text>
</comment>
<dbReference type="Pfam" id="PF00535">
    <property type="entry name" value="Glycos_transf_2"/>
    <property type="match status" value="1"/>
</dbReference>
<dbReference type="EMBL" id="JAKZHW010000002">
    <property type="protein sequence ID" value="MCH8617136.1"/>
    <property type="molecule type" value="Genomic_DNA"/>
</dbReference>
<name>A0ABS9VQ81_9SPHN</name>
<gene>
    <name evidence="2" type="ORF">LZ016_13645</name>
</gene>
<dbReference type="InterPro" id="IPR001173">
    <property type="entry name" value="Glyco_trans_2-like"/>
</dbReference>
<dbReference type="Gene3D" id="3.90.550.10">
    <property type="entry name" value="Spore Coat Polysaccharide Biosynthesis Protein SpsA, Chain A"/>
    <property type="match status" value="1"/>
</dbReference>
<dbReference type="SUPFAM" id="SSF53448">
    <property type="entry name" value="Nucleotide-diphospho-sugar transferases"/>
    <property type="match status" value="1"/>
</dbReference>